<dbReference type="Pfam" id="PF00441">
    <property type="entry name" value="Acyl-CoA_dh_1"/>
    <property type="match status" value="1"/>
</dbReference>
<dbReference type="Gene3D" id="1.10.540.10">
    <property type="entry name" value="Acyl-CoA dehydrogenase/oxidase, N-terminal domain"/>
    <property type="match status" value="1"/>
</dbReference>
<gene>
    <name evidence="8" type="ORF">OR37_00499</name>
</gene>
<dbReference type="GO" id="GO:0003995">
    <property type="term" value="F:acyl-CoA dehydrogenase activity"/>
    <property type="evidence" value="ECO:0007669"/>
    <property type="project" value="TreeGrafter"/>
</dbReference>
<evidence type="ECO:0000259" key="6">
    <source>
        <dbReference type="Pfam" id="PF00441"/>
    </source>
</evidence>
<dbReference type="OrthoDB" id="7328575at2"/>
<name>R0D613_CAUVI</name>
<dbReference type="InterPro" id="IPR013786">
    <property type="entry name" value="AcylCoA_DH/ox_N"/>
</dbReference>
<dbReference type="AlphaFoldDB" id="R0D613"/>
<dbReference type="InterPro" id="IPR009075">
    <property type="entry name" value="AcylCo_DH/oxidase_C"/>
</dbReference>
<accession>R0D613</accession>
<dbReference type="InterPro" id="IPR009100">
    <property type="entry name" value="AcylCoA_DH/oxidase_NM_dom_sf"/>
</dbReference>
<dbReference type="EMBL" id="APMP01000001">
    <property type="protein sequence ID" value="ENZ83991.1"/>
    <property type="molecule type" value="Genomic_DNA"/>
</dbReference>
<protein>
    <submittedName>
        <fullName evidence="8">Acyl-CoA dehydrogenase</fullName>
    </submittedName>
</protein>
<dbReference type="InterPro" id="IPR046373">
    <property type="entry name" value="Acyl-CoA_Oxase/DH_mid-dom_sf"/>
</dbReference>
<evidence type="ECO:0000256" key="3">
    <source>
        <dbReference type="ARBA" id="ARBA00022630"/>
    </source>
</evidence>
<dbReference type="PATRIC" id="fig|1292034.3.peg.497"/>
<dbReference type="RefSeq" id="WP_004615582.1">
    <property type="nucleotide sequence ID" value="NZ_APMP01000001.1"/>
</dbReference>
<dbReference type="Gene3D" id="1.20.140.10">
    <property type="entry name" value="Butyryl-CoA Dehydrogenase, subunit A, domain 3"/>
    <property type="match status" value="1"/>
</dbReference>
<organism evidence="8 9">
    <name type="scientific">Caulobacter vibrioides OR37</name>
    <dbReference type="NCBI Taxonomy" id="1292034"/>
    <lineage>
        <taxon>Bacteria</taxon>
        <taxon>Pseudomonadati</taxon>
        <taxon>Pseudomonadota</taxon>
        <taxon>Alphaproteobacteria</taxon>
        <taxon>Caulobacterales</taxon>
        <taxon>Caulobacteraceae</taxon>
        <taxon>Caulobacter</taxon>
    </lineage>
</organism>
<dbReference type="PANTHER" id="PTHR43884">
    <property type="entry name" value="ACYL-COA DEHYDROGENASE"/>
    <property type="match status" value="1"/>
</dbReference>
<keyword evidence="9" id="KW-1185">Reference proteome</keyword>
<dbReference type="SUPFAM" id="SSF47203">
    <property type="entry name" value="Acyl-CoA dehydrogenase C-terminal domain-like"/>
    <property type="match status" value="1"/>
</dbReference>
<keyword evidence="3" id="KW-0285">Flavoprotein</keyword>
<comment type="similarity">
    <text evidence="2">Belongs to the acyl-CoA dehydrogenase family.</text>
</comment>
<comment type="caution">
    <text evidence="8">The sequence shown here is derived from an EMBL/GenBank/DDBJ whole genome shotgun (WGS) entry which is preliminary data.</text>
</comment>
<dbReference type="CDD" id="cd00567">
    <property type="entry name" value="ACAD"/>
    <property type="match status" value="1"/>
</dbReference>
<dbReference type="GO" id="GO:0050660">
    <property type="term" value="F:flavin adenine dinucleotide binding"/>
    <property type="evidence" value="ECO:0007669"/>
    <property type="project" value="InterPro"/>
</dbReference>
<comment type="cofactor">
    <cofactor evidence="1">
        <name>FAD</name>
        <dbReference type="ChEBI" id="CHEBI:57692"/>
    </cofactor>
</comment>
<evidence type="ECO:0000256" key="2">
    <source>
        <dbReference type="ARBA" id="ARBA00009347"/>
    </source>
</evidence>
<dbReference type="Proteomes" id="UP000013063">
    <property type="component" value="Unassembled WGS sequence"/>
</dbReference>
<dbReference type="eggNOG" id="COG1960">
    <property type="taxonomic scope" value="Bacteria"/>
</dbReference>
<dbReference type="Pfam" id="PF02771">
    <property type="entry name" value="Acyl-CoA_dh_N"/>
    <property type="match status" value="1"/>
</dbReference>
<dbReference type="Gene3D" id="2.40.110.10">
    <property type="entry name" value="Butyryl-CoA Dehydrogenase, subunit A, domain 2"/>
    <property type="match status" value="1"/>
</dbReference>
<dbReference type="InterPro" id="IPR037069">
    <property type="entry name" value="AcylCoA_DH/ox_N_sf"/>
</dbReference>
<dbReference type="STRING" id="1292034.OR37_00499"/>
<sequence>MSFDHVQLKNALLGRLSKAEPAEAWRELLAAGVLGLRAPEAQGGLGLAFADAEPVLEALGELCLPTPFLETAIIAAGIMARTARQDALLAEIAQRGAVVAVAGLERADTISAVRNGDVWRLRGEAKVVVDAPAARTLLVATDAGVFLVDPSAAGLSPRPVATIDGRMAADITFSDVDVSTPMAVDLDLVRDEAVAALCVEAAGLMRRLVRDTVEYAKQRRQFGQALGQFQVVQHRLVDMNIHARRASAIARRAVAAIDGHPSARARMVSAAKVTICRAGRFVGQNAVQLHGGMGMTEELPIGRCFKRLTVIEGQLGGADHHLLRFSVTGAAA</sequence>
<keyword evidence="5" id="KW-0560">Oxidoreductase</keyword>
<evidence type="ECO:0000256" key="4">
    <source>
        <dbReference type="ARBA" id="ARBA00022827"/>
    </source>
</evidence>
<evidence type="ECO:0000256" key="5">
    <source>
        <dbReference type="ARBA" id="ARBA00023002"/>
    </source>
</evidence>
<evidence type="ECO:0000256" key="1">
    <source>
        <dbReference type="ARBA" id="ARBA00001974"/>
    </source>
</evidence>
<evidence type="ECO:0000259" key="7">
    <source>
        <dbReference type="Pfam" id="PF02771"/>
    </source>
</evidence>
<dbReference type="PANTHER" id="PTHR43884:SF20">
    <property type="entry name" value="ACYL-COA DEHYDROGENASE FADE28"/>
    <property type="match status" value="1"/>
</dbReference>
<evidence type="ECO:0000313" key="9">
    <source>
        <dbReference type="Proteomes" id="UP000013063"/>
    </source>
</evidence>
<feature type="domain" description="Acyl-CoA dehydrogenase/oxidase C-terminal" evidence="6">
    <location>
        <begin position="196"/>
        <end position="310"/>
    </location>
</feature>
<dbReference type="SUPFAM" id="SSF56645">
    <property type="entry name" value="Acyl-CoA dehydrogenase NM domain-like"/>
    <property type="match status" value="1"/>
</dbReference>
<reference evidence="8 9" key="1">
    <citation type="journal article" date="2013" name="Genome Announc.">
        <title>Draft Genome Sequence for Caulobacter sp. Strain OR37, a Bacterium Tolerant to Heavy Metals.</title>
        <authorList>
            <person name="Utturkar S.M."/>
            <person name="Bollmann A."/>
            <person name="Brzoska R.M."/>
            <person name="Klingeman D.M."/>
            <person name="Epstein S.E."/>
            <person name="Palumbo A.V."/>
            <person name="Brown S.D."/>
        </authorList>
    </citation>
    <scope>NUCLEOTIDE SEQUENCE [LARGE SCALE GENOMIC DNA]</scope>
    <source>
        <strain evidence="8 9">OR37</strain>
    </source>
</reference>
<feature type="domain" description="Acyl-CoA dehydrogenase/oxidase N-terminal" evidence="7">
    <location>
        <begin position="21"/>
        <end position="77"/>
    </location>
</feature>
<evidence type="ECO:0000313" key="8">
    <source>
        <dbReference type="EMBL" id="ENZ83991.1"/>
    </source>
</evidence>
<proteinExistence type="inferred from homology"/>
<dbReference type="InterPro" id="IPR036250">
    <property type="entry name" value="AcylCo_DH-like_C"/>
</dbReference>
<keyword evidence="4" id="KW-0274">FAD</keyword>